<evidence type="ECO:0000256" key="5">
    <source>
        <dbReference type="ARBA" id="ARBA00022792"/>
    </source>
</evidence>
<dbReference type="InterPro" id="IPR050747">
    <property type="entry name" value="Mitochondrial_chaperone_BCS1"/>
</dbReference>
<keyword evidence="4 12" id="KW-0547">Nucleotide-binding</keyword>
<name>A0AA39YFR6_9PEZI</name>
<feature type="domain" description="AAA+ ATPase" evidence="14">
    <location>
        <begin position="318"/>
        <end position="485"/>
    </location>
</feature>
<keyword evidence="9" id="KW-0496">Mitochondrion</keyword>
<dbReference type="InterPro" id="IPR003593">
    <property type="entry name" value="AAA+_ATPase"/>
</dbReference>
<evidence type="ECO:0000256" key="3">
    <source>
        <dbReference type="ARBA" id="ARBA00022692"/>
    </source>
</evidence>
<dbReference type="EMBL" id="JAULSV010000002">
    <property type="protein sequence ID" value="KAK0651827.1"/>
    <property type="molecule type" value="Genomic_DNA"/>
</dbReference>
<keyword evidence="17" id="KW-1185">Reference proteome</keyword>
<evidence type="ECO:0000256" key="1">
    <source>
        <dbReference type="ARBA" id="ARBA00004434"/>
    </source>
</evidence>
<comment type="similarity">
    <text evidence="2">Belongs to the AAA ATPase family. BCS1 subfamily.</text>
</comment>
<feature type="region of interest" description="Disordered" evidence="13">
    <location>
        <begin position="507"/>
        <end position="534"/>
    </location>
</feature>
<reference evidence="16" key="1">
    <citation type="submission" date="2023-06" db="EMBL/GenBank/DDBJ databases">
        <title>Genome-scale phylogeny and comparative genomics of the fungal order Sordariales.</title>
        <authorList>
            <consortium name="Lawrence Berkeley National Laboratory"/>
            <person name="Hensen N."/>
            <person name="Bonometti L."/>
            <person name="Westerberg I."/>
            <person name="Brannstrom I.O."/>
            <person name="Guillou S."/>
            <person name="Cros-Aarteil S."/>
            <person name="Calhoun S."/>
            <person name="Haridas S."/>
            <person name="Kuo A."/>
            <person name="Mondo S."/>
            <person name="Pangilinan J."/>
            <person name="Riley R."/>
            <person name="Labutti K."/>
            <person name="Andreopoulos B."/>
            <person name="Lipzen A."/>
            <person name="Chen C."/>
            <person name="Yanf M."/>
            <person name="Daum C."/>
            <person name="Ng V."/>
            <person name="Clum A."/>
            <person name="Steindorff A."/>
            <person name="Ohm R."/>
            <person name="Martin F."/>
            <person name="Silar P."/>
            <person name="Natvig D."/>
            <person name="Lalanne C."/>
            <person name="Gautier V."/>
            <person name="Ament-Velasquez S.L."/>
            <person name="Kruys A."/>
            <person name="Hutchinson M.I."/>
            <person name="Powell A.J."/>
            <person name="Barry K."/>
            <person name="Miller A.N."/>
            <person name="Grigoriev I.V."/>
            <person name="Debuchy R."/>
            <person name="Gladieux P."/>
            <person name="Thoren M.H."/>
            <person name="Johannesson H."/>
        </authorList>
    </citation>
    <scope>NUCLEOTIDE SEQUENCE</scope>
    <source>
        <strain evidence="16">SMH2532-1</strain>
    </source>
</reference>
<dbReference type="InterPro" id="IPR003960">
    <property type="entry name" value="ATPase_AAA_CS"/>
</dbReference>
<comment type="catalytic activity">
    <reaction evidence="11">
        <text>ATP + H2O = ADP + phosphate + H(+)</text>
        <dbReference type="Rhea" id="RHEA:13065"/>
        <dbReference type="ChEBI" id="CHEBI:15377"/>
        <dbReference type="ChEBI" id="CHEBI:15378"/>
        <dbReference type="ChEBI" id="CHEBI:30616"/>
        <dbReference type="ChEBI" id="CHEBI:43474"/>
        <dbReference type="ChEBI" id="CHEBI:456216"/>
    </reaction>
    <physiologicalReaction direction="left-to-right" evidence="11">
        <dbReference type="Rhea" id="RHEA:13066"/>
    </physiologicalReaction>
</comment>
<dbReference type="GO" id="GO:0005743">
    <property type="term" value="C:mitochondrial inner membrane"/>
    <property type="evidence" value="ECO:0007669"/>
    <property type="project" value="UniProtKB-SubCell"/>
</dbReference>
<dbReference type="InterPro" id="IPR057495">
    <property type="entry name" value="AAA_lid_BCS1"/>
</dbReference>
<comment type="caution">
    <text evidence="16">The sequence shown here is derived from an EMBL/GenBank/DDBJ whole genome shotgun (WGS) entry which is preliminary data.</text>
</comment>
<evidence type="ECO:0000256" key="10">
    <source>
        <dbReference type="ARBA" id="ARBA00023136"/>
    </source>
</evidence>
<evidence type="ECO:0000256" key="2">
    <source>
        <dbReference type="ARBA" id="ARBA00007448"/>
    </source>
</evidence>
<dbReference type="AlphaFoldDB" id="A0AA39YFR6"/>
<dbReference type="SMART" id="SM00382">
    <property type="entry name" value="AAA"/>
    <property type="match status" value="1"/>
</dbReference>
<feature type="domain" description="BCS1 N-terminal" evidence="15">
    <location>
        <begin position="73"/>
        <end position="285"/>
    </location>
</feature>
<organism evidence="16 17">
    <name type="scientific">Cercophora newfieldiana</name>
    <dbReference type="NCBI Taxonomy" id="92897"/>
    <lineage>
        <taxon>Eukaryota</taxon>
        <taxon>Fungi</taxon>
        <taxon>Dikarya</taxon>
        <taxon>Ascomycota</taxon>
        <taxon>Pezizomycotina</taxon>
        <taxon>Sordariomycetes</taxon>
        <taxon>Sordariomycetidae</taxon>
        <taxon>Sordariales</taxon>
        <taxon>Lasiosphaeriaceae</taxon>
        <taxon>Cercophora</taxon>
    </lineage>
</organism>
<dbReference type="Proteomes" id="UP001174936">
    <property type="component" value="Unassembled WGS sequence"/>
</dbReference>
<keyword evidence="10" id="KW-0472">Membrane</keyword>
<dbReference type="Pfam" id="PF25426">
    <property type="entry name" value="AAA_lid_BCS1"/>
    <property type="match status" value="1"/>
</dbReference>
<feature type="region of interest" description="Disordered" evidence="13">
    <location>
        <begin position="384"/>
        <end position="416"/>
    </location>
</feature>
<accession>A0AA39YFR6</accession>
<evidence type="ECO:0000256" key="12">
    <source>
        <dbReference type="RuleBase" id="RU003651"/>
    </source>
</evidence>
<dbReference type="GO" id="GO:0016887">
    <property type="term" value="F:ATP hydrolysis activity"/>
    <property type="evidence" value="ECO:0007669"/>
    <property type="project" value="InterPro"/>
</dbReference>
<keyword evidence="6" id="KW-0378">Hydrolase</keyword>
<dbReference type="SUPFAM" id="SSF52540">
    <property type="entry name" value="P-loop containing nucleoside triphosphate hydrolases"/>
    <property type="match status" value="1"/>
</dbReference>
<dbReference type="SMART" id="SM01024">
    <property type="entry name" value="BCS1_N"/>
    <property type="match status" value="1"/>
</dbReference>
<dbReference type="Pfam" id="PF00004">
    <property type="entry name" value="AAA"/>
    <property type="match status" value="2"/>
</dbReference>
<evidence type="ECO:0000256" key="7">
    <source>
        <dbReference type="ARBA" id="ARBA00022840"/>
    </source>
</evidence>
<keyword evidence="7 12" id="KW-0067">ATP-binding</keyword>
<evidence type="ECO:0000256" key="13">
    <source>
        <dbReference type="SAM" id="MobiDB-lite"/>
    </source>
</evidence>
<dbReference type="InterPro" id="IPR003959">
    <property type="entry name" value="ATPase_AAA_core"/>
</dbReference>
<keyword evidence="8" id="KW-1133">Transmembrane helix</keyword>
<gene>
    <name evidence="16" type="ORF">B0T16DRAFT_454247</name>
</gene>
<evidence type="ECO:0000256" key="8">
    <source>
        <dbReference type="ARBA" id="ARBA00022989"/>
    </source>
</evidence>
<feature type="compositionally biased region" description="Polar residues" evidence="13">
    <location>
        <begin position="507"/>
        <end position="523"/>
    </location>
</feature>
<evidence type="ECO:0000256" key="11">
    <source>
        <dbReference type="ARBA" id="ARBA00048778"/>
    </source>
</evidence>
<dbReference type="InterPro" id="IPR027417">
    <property type="entry name" value="P-loop_NTPase"/>
</dbReference>
<dbReference type="PROSITE" id="PS00674">
    <property type="entry name" value="AAA"/>
    <property type="match status" value="1"/>
</dbReference>
<comment type="subcellular location">
    <subcellularLocation>
        <location evidence="1">Mitochondrion inner membrane</location>
        <topology evidence="1">Single-pass membrane protein</topology>
    </subcellularLocation>
</comment>
<sequence>MDIAGTLIQGALPTFAANNTGGAGNDTRKNLADGIFETILPLFGTQFNPLFKILMVVWNKAGISLGFDPTIILTIAGVVWAANKLLRQLYGTLYGLTQQYFTASINISNSDEMYNHMMKWLAGQPKLVNSRSLTAETFSRTMWEGEDGGDLVTGSIGADGTGIMLNFSNQEAKAPPRFIPAFGLHGFWFEGRYYRIHRKQESLYDDGNSSGMPQFKDKEKLAISCFGRSPEPIKKLLQLAKEQYYADHHAKTIVKRPSPQNLRRYGGRHSWQQVANRPVRPMNTVVLDEKQKVAVLSDMNEYLHPATPRWYAARGIPLRRGYLFHGPPGTGKTSLSFALAGVFGLDIHVISLLDPSLTEEDLSALFSSLPRRCVVLLEDIDTAGLSRPDDSKPEDGKQSGKKGAKDGSKDKDDWSVSDLARELRKQGDSTEKKGISLSGLLNAIDGVASHEGRVLIMTTNKPESLDDALIRPGRVDMQVAFNNATRQQALELFVRMYEAESKMSTTLSQEISLSTASTIPSTPTEKDSSDLSDGSITEVEVEDLDQNADDTAASKLVSAKDEAERPVTTKELASIAFKFSEIIPEGQIISPAEIQGFLLKRKKNPRRALLEVNGWVTALLEQKASKTKILQVQ</sequence>
<evidence type="ECO:0000256" key="4">
    <source>
        <dbReference type="ARBA" id="ARBA00022741"/>
    </source>
</evidence>
<dbReference type="Pfam" id="PF08740">
    <property type="entry name" value="BCS1_N"/>
    <property type="match status" value="1"/>
</dbReference>
<evidence type="ECO:0000259" key="14">
    <source>
        <dbReference type="SMART" id="SM00382"/>
    </source>
</evidence>
<keyword evidence="5" id="KW-0999">Mitochondrion inner membrane</keyword>
<evidence type="ECO:0000259" key="15">
    <source>
        <dbReference type="SMART" id="SM01024"/>
    </source>
</evidence>
<dbReference type="InterPro" id="IPR014851">
    <property type="entry name" value="BCS1_N"/>
</dbReference>
<evidence type="ECO:0000313" key="16">
    <source>
        <dbReference type="EMBL" id="KAK0651827.1"/>
    </source>
</evidence>
<protein>
    <submittedName>
        <fullName evidence="16">BCS1 N terminal-domain-containing protein</fullName>
    </submittedName>
</protein>
<dbReference type="PANTHER" id="PTHR23070">
    <property type="entry name" value="BCS1 AAA-TYPE ATPASE"/>
    <property type="match status" value="1"/>
</dbReference>
<evidence type="ECO:0000256" key="6">
    <source>
        <dbReference type="ARBA" id="ARBA00022801"/>
    </source>
</evidence>
<dbReference type="Gene3D" id="3.40.50.300">
    <property type="entry name" value="P-loop containing nucleotide triphosphate hydrolases"/>
    <property type="match status" value="1"/>
</dbReference>
<keyword evidence="3" id="KW-0812">Transmembrane</keyword>
<evidence type="ECO:0000256" key="9">
    <source>
        <dbReference type="ARBA" id="ARBA00023128"/>
    </source>
</evidence>
<evidence type="ECO:0000313" key="17">
    <source>
        <dbReference type="Proteomes" id="UP001174936"/>
    </source>
</evidence>
<dbReference type="GO" id="GO:0005524">
    <property type="term" value="F:ATP binding"/>
    <property type="evidence" value="ECO:0007669"/>
    <property type="project" value="UniProtKB-KW"/>
</dbReference>
<feature type="compositionally biased region" description="Basic and acidic residues" evidence="13">
    <location>
        <begin position="387"/>
        <end position="416"/>
    </location>
</feature>
<proteinExistence type="inferred from homology"/>